<accession>A0ABN1P9T2</accession>
<dbReference type="Proteomes" id="UP001500542">
    <property type="component" value="Unassembled WGS sequence"/>
</dbReference>
<dbReference type="EMBL" id="BAAAHK010000001">
    <property type="protein sequence ID" value="GAA0924965.1"/>
    <property type="molecule type" value="Genomic_DNA"/>
</dbReference>
<protein>
    <submittedName>
        <fullName evidence="2">Uncharacterized protein</fullName>
    </submittedName>
</protein>
<proteinExistence type="predicted"/>
<evidence type="ECO:0000313" key="2">
    <source>
        <dbReference type="EMBL" id="GAA0924965.1"/>
    </source>
</evidence>
<sequence length="332" mass="34536">MTPGRCQSFAMRRTSAGFAVLALASTALLQVQSAAAAEACSDSYLTPLASWERSPITAADPSGRYQVAQLGDRTGRLGVGIWRNSVAETMIPLLDGYIEPLDVNVRAEVVGFGYASGESVGAWRARGTQRTTLPLPAGADSAKAVAINAAGEVAGVITTASGSQGVVWSPSNEPRALPVPDGLTSAEAKDIDDDGTVVGFAGKQDQFGMLTRQPVVWPADGGYRLLPATDQAYTWPSAVRNGIAIGEDGQSVVSWNLATDTETVIAATEARAGEVNAGGDFTITRTPSAAPAVTDFIRRGQPVRTAGPGYAIGLSDSGRVYYEDHHVFDCGS</sequence>
<name>A0ABN1P9T2_9ACTN</name>
<comment type="caution">
    <text evidence="2">The sequence shown here is derived from an EMBL/GenBank/DDBJ whole genome shotgun (WGS) entry which is preliminary data.</text>
</comment>
<keyword evidence="3" id="KW-1185">Reference proteome</keyword>
<evidence type="ECO:0000256" key="1">
    <source>
        <dbReference type="SAM" id="SignalP"/>
    </source>
</evidence>
<gene>
    <name evidence="2" type="ORF">GCM10009554_04190</name>
</gene>
<feature type="signal peptide" evidence="1">
    <location>
        <begin position="1"/>
        <end position="36"/>
    </location>
</feature>
<keyword evidence="1" id="KW-0732">Signal</keyword>
<reference evidence="2 3" key="1">
    <citation type="journal article" date="2019" name="Int. J. Syst. Evol. Microbiol.">
        <title>The Global Catalogue of Microorganisms (GCM) 10K type strain sequencing project: providing services to taxonomists for standard genome sequencing and annotation.</title>
        <authorList>
            <consortium name="The Broad Institute Genomics Platform"/>
            <consortium name="The Broad Institute Genome Sequencing Center for Infectious Disease"/>
            <person name="Wu L."/>
            <person name="Ma J."/>
        </authorList>
    </citation>
    <scope>NUCLEOTIDE SEQUENCE [LARGE SCALE GENOMIC DNA]</scope>
    <source>
        <strain evidence="2 3">JCM 10977</strain>
    </source>
</reference>
<evidence type="ECO:0000313" key="3">
    <source>
        <dbReference type="Proteomes" id="UP001500542"/>
    </source>
</evidence>
<organism evidence="2 3">
    <name type="scientific">Kribbella koreensis</name>
    <dbReference type="NCBI Taxonomy" id="57909"/>
    <lineage>
        <taxon>Bacteria</taxon>
        <taxon>Bacillati</taxon>
        <taxon>Actinomycetota</taxon>
        <taxon>Actinomycetes</taxon>
        <taxon>Propionibacteriales</taxon>
        <taxon>Kribbellaceae</taxon>
        <taxon>Kribbella</taxon>
    </lineage>
</organism>
<feature type="chain" id="PRO_5046136802" evidence="1">
    <location>
        <begin position="37"/>
        <end position="332"/>
    </location>
</feature>